<dbReference type="Proteomes" id="UP000276133">
    <property type="component" value="Unassembled WGS sequence"/>
</dbReference>
<name>A0A3M7QAB7_BRAPC</name>
<keyword evidence="3" id="KW-1185">Reference proteome</keyword>
<dbReference type="AlphaFoldDB" id="A0A3M7QAB7"/>
<sequence length="107" mass="12706">MKIINEAKNQGFKEIIILIQFEFFFILTLHLLKQEERKSKQSPEVVYTTLSNGTNLSLIKIFCVHLLYSKAILFITKTSIIRIKHVFIFTRIRKRFQLSSFFKFTTS</sequence>
<proteinExistence type="predicted"/>
<evidence type="ECO:0000313" key="3">
    <source>
        <dbReference type="Proteomes" id="UP000276133"/>
    </source>
</evidence>
<gene>
    <name evidence="2" type="ORF">BpHYR1_045492</name>
</gene>
<evidence type="ECO:0000256" key="1">
    <source>
        <dbReference type="SAM" id="Phobius"/>
    </source>
</evidence>
<feature type="transmembrane region" description="Helical" evidence="1">
    <location>
        <begin position="15"/>
        <end position="32"/>
    </location>
</feature>
<keyword evidence="1" id="KW-0472">Membrane</keyword>
<organism evidence="2 3">
    <name type="scientific">Brachionus plicatilis</name>
    <name type="common">Marine rotifer</name>
    <name type="synonym">Brachionus muelleri</name>
    <dbReference type="NCBI Taxonomy" id="10195"/>
    <lineage>
        <taxon>Eukaryota</taxon>
        <taxon>Metazoa</taxon>
        <taxon>Spiralia</taxon>
        <taxon>Gnathifera</taxon>
        <taxon>Rotifera</taxon>
        <taxon>Eurotatoria</taxon>
        <taxon>Monogononta</taxon>
        <taxon>Pseudotrocha</taxon>
        <taxon>Ploima</taxon>
        <taxon>Brachionidae</taxon>
        <taxon>Brachionus</taxon>
    </lineage>
</organism>
<evidence type="ECO:0000313" key="2">
    <source>
        <dbReference type="EMBL" id="RNA08162.1"/>
    </source>
</evidence>
<keyword evidence="1" id="KW-0812">Transmembrane</keyword>
<reference evidence="2 3" key="1">
    <citation type="journal article" date="2018" name="Sci. Rep.">
        <title>Genomic signatures of local adaptation to the degree of environmental predictability in rotifers.</title>
        <authorList>
            <person name="Franch-Gras L."/>
            <person name="Hahn C."/>
            <person name="Garcia-Roger E.M."/>
            <person name="Carmona M.J."/>
            <person name="Serra M."/>
            <person name="Gomez A."/>
        </authorList>
    </citation>
    <scope>NUCLEOTIDE SEQUENCE [LARGE SCALE GENOMIC DNA]</scope>
    <source>
        <strain evidence="2">HYR1</strain>
    </source>
</reference>
<accession>A0A3M7QAB7</accession>
<keyword evidence="1" id="KW-1133">Transmembrane helix</keyword>
<comment type="caution">
    <text evidence="2">The sequence shown here is derived from an EMBL/GenBank/DDBJ whole genome shotgun (WGS) entry which is preliminary data.</text>
</comment>
<protein>
    <submittedName>
        <fullName evidence="2">Uncharacterized protein</fullName>
    </submittedName>
</protein>
<dbReference type="EMBL" id="REGN01006835">
    <property type="protein sequence ID" value="RNA08162.1"/>
    <property type="molecule type" value="Genomic_DNA"/>
</dbReference>